<feature type="region of interest" description="Disordered" evidence="2">
    <location>
        <begin position="572"/>
        <end position="616"/>
    </location>
</feature>
<sequence>MRHGCKHPTPIARTAEKAAEQLGTSPPKQAPSSDEEVNRLLDPSSSNQQNSDSSSEHKSASSDESETSSTQNEPPPYTEYNPFFPGAFSTPPQTPPPKPRKTRRKKKKREPVDKMTGKESKPRMPAPYGKNHPTYDPEEPGSAVRFFEQVKMAADESGLEGKDAEIIKWALSYLPDSIRKRWAILAKDGATQRSFDNWQKEVMKTLPRRAQEEAGALSRLDALVSKWSQDPVSRHDRANFFEFSLGFQAEATTVAAVVSNRELVRMYLRCLTPMFRERLQEGLTPQANARDEDPYLWTDVVKKAKELVVGGTTGPFGDLSLDPSTSDYTRVKIEDGIGSSGTARAVETIKVKQEQMESSFQTLCSKMDVLGVQLKEVLTRQEAPHPVQVFQQSAAPPHAFSSHPTQRPRQGMYTRPPNNPFNTPPQICYYCHTEGHMLMACPVLEADKASGRVTQQGYNIYVNHRQLSKDSPDKLSMKQRADAILAGTYNPPASINLLSAEDWGANEEHTMMFFQSEPEHVSMAVFQQSIERLRAETHNTMQNMTNQLLTALRPPPLAAPAPAFNYAPASYAPAPSDNSTSIPASEEPGNAERGFSRGPLKRGPPSPEKCEKAKGAEVEVDKVVEERSSGPQRMVLYVLVPPQRVQPIIPEKRDATLPVVKENAGSGVPKPRVSPEDRENILKVLAEVFDTRHPIRFADLVRMSPRARTLATDLLRKNKLTKKEDGTLMLMESIVEELRHTNAALGMAEEMVEADLQHLLEVQAGVEGRLEPPVEIFVQDLVIPSHYFANGNEDVPRGGLVCPDPIEVFLTENSGVEVKGLVAAASSAKIRTFFPVVNRCREEETIVDDGSQVCSASEAAAVALGISWDPSFRIGLQSSNKTTATTLGLARNVPIHCGNRVVAYVQLHVVQNPVYKVLLGRPFLSAMSSISASKPDDMHTLTLTDPNNGNQVTIPTYPRGEIPVQYKDRLATSFQTSRI</sequence>
<proteinExistence type="predicted"/>
<evidence type="ECO:0000313" key="4">
    <source>
        <dbReference type="Proteomes" id="UP000541558"/>
    </source>
</evidence>
<dbReference type="CDD" id="cd00303">
    <property type="entry name" value="retropepsin_like"/>
    <property type="match status" value="1"/>
</dbReference>
<dbReference type="Gene3D" id="2.40.70.10">
    <property type="entry name" value="Acid Proteases"/>
    <property type="match status" value="1"/>
</dbReference>
<dbReference type="InterPro" id="IPR021109">
    <property type="entry name" value="Peptidase_aspartic_dom_sf"/>
</dbReference>
<name>A0A8H5F435_9AGAR</name>
<feature type="compositionally biased region" description="Polar residues" evidence="2">
    <location>
        <begin position="22"/>
        <end position="32"/>
    </location>
</feature>
<protein>
    <recommendedName>
        <fullName evidence="5">CCHC-type domain-containing protein</fullName>
    </recommendedName>
</protein>
<keyword evidence="1" id="KW-0507">mRNA processing</keyword>
<keyword evidence="4" id="KW-1185">Reference proteome</keyword>
<dbReference type="EMBL" id="JAACJK010000167">
    <property type="protein sequence ID" value="KAF5323095.1"/>
    <property type="molecule type" value="Genomic_DNA"/>
</dbReference>
<reference evidence="3 4" key="1">
    <citation type="journal article" date="2020" name="ISME J.">
        <title>Uncovering the hidden diversity of litter-decomposition mechanisms in mushroom-forming fungi.</title>
        <authorList>
            <person name="Floudas D."/>
            <person name="Bentzer J."/>
            <person name="Ahren D."/>
            <person name="Johansson T."/>
            <person name="Persson P."/>
            <person name="Tunlid A."/>
        </authorList>
    </citation>
    <scope>NUCLEOTIDE SEQUENCE [LARGE SCALE GENOMIC DNA]</scope>
    <source>
        <strain evidence="3 4">CBS 175.51</strain>
    </source>
</reference>
<feature type="compositionally biased region" description="Basic residues" evidence="2">
    <location>
        <begin position="98"/>
        <end position="109"/>
    </location>
</feature>
<dbReference type="InterPro" id="IPR036875">
    <property type="entry name" value="Znf_CCHC_sf"/>
</dbReference>
<evidence type="ECO:0000256" key="1">
    <source>
        <dbReference type="ARBA" id="ARBA00022664"/>
    </source>
</evidence>
<dbReference type="AlphaFoldDB" id="A0A8H5F435"/>
<dbReference type="GO" id="GO:0008270">
    <property type="term" value="F:zinc ion binding"/>
    <property type="evidence" value="ECO:0007669"/>
    <property type="project" value="InterPro"/>
</dbReference>
<comment type="caution">
    <text evidence="3">The sequence shown here is derived from an EMBL/GenBank/DDBJ whole genome shotgun (WGS) entry which is preliminary data.</text>
</comment>
<dbReference type="GO" id="GO:0003676">
    <property type="term" value="F:nucleic acid binding"/>
    <property type="evidence" value="ECO:0007669"/>
    <property type="project" value="InterPro"/>
</dbReference>
<feature type="compositionally biased region" description="Low complexity" evidence="2">
    <location>
        <begin position="44"/>
        <end position="53"/>
    </location>
</feature>
<feature type="region of interest" description="Disordered" evidence="2">
    <location>
        <begin position="1"/>
        <end position="140"/>
    </location>
</feature>
<organism evidence="3 4">
    <name type="scientific">Ephemerocybe angulata</name>
    <dbReference type="NCBI Taxonomy" id="980116"/>
    <lineage>
        <taxon>Eukaryota</taxon>
        <taxon>Fungi</taxon>
        <taxon>Dikarya</taxon>
        <taxon>Basidiomycota</taxon>
        <taxon>Agaricomycotina</taxon>
        <taxon>Agaricomycetes</taxon>
        <taxon>Agaricomycetidae</taxon>
        <taxon>Agaricales</taxon>
        <taxon>Agaricineae</taxon>
        <taxon>Psathyrellaceae</taxon>
        <taxon>Ephemerocybe</taxon>
    </lineage>
</organism>
<evidence type="ECO:0000256" key="2">
    <source>
        <dbReference type="SAM" id="MobiDB-lite"/>
    </source>
</evidence>
<dbReference type="OrthoDB" id="3048530at2759"/>
<dbReference type="SUPFAM" id="SSF57756">
    <property type="entry name" value="Retrovirus zinc finger-like domains"/>
    <property type="match status" value="1"/>
</dbReference>
<evidence type="ECO:0000313" key="3">
    <source>
        <dbReference type="EMBL" id="KAF5323095.1"/>
    </source>
</evidence>
<gene>
    <name evidence="3" type="ORF">D9611_009312</name>
</gene>
<evidence type="ECO:0008006" key="5">
    <source>
        <dbReference type="Google" id="ProtNLM"/>
    </source>
</evidence>
<accession>A0A8H5F435</accession>
<feature type="compositionally biased region" description="Basic and acidic residues" evidence="2">
    <location>
        <begin position="110"/>
        <end position="122"/>
    </location>
</feature>
<feature type="region of interest" description="Disordered" evidence="2">
    <location>
        <begin position="393"/>
        <end position="418"/>
    </location>
</feature>
<dbReference type="GO" id="GO:0006397">
    <property type="term" value="P:mRNA processing"/>
    <property type="evidence" value="ECO:0007669"/>
    <property type="project" value="UniProtKB-KW"/>
</dbReference>
<dbReference type="Proteomes" id="UP000541558">
    <property type="component" value="Unassembled WGS sequence"/>
</dbReference>